<dbReference type="Proteomes" id="UP000814140">
    <property type="component" value="Unassembled WGS sequence"/>
</dbReference>
<name>A0ACB8SDD4_9AGAM</name>
<sequence>MPCFSPVGSPGPTPAELAEIEKRCRAITETFEREMAEIAEAAERASNEEIVVPLHVERFRRIEALCKRGGALPVSDFDCRGLAPLPGTQKRYWVSSPNMRWVPEVPHHQPDEVFGYYADGMLGPFELMKWPQLFDSHEPHGLAAPGNPYLLDNSALNGEPLPRGGGLQKWEDSGAPWFDFTSEDWARVHDIPDEEYGMLKPEAYARLAAAVAEAERVSNTVAAKYFPNPGGPATTFIYARQLDMRKATSRLGVPAKLGSVIQ</sequence>
<proteinExistence type="predicted"/>
<evidence type="ECO:0000313" key="1">
    <source>
        <dbReference type="EMBL" id="KAI0054277.1"/>
    </source>
</evidence>
<comment type="caution">
    <text evidence="1">The sequence shown here is derived from an EMBL/GenBank/DDBJ whole genome shotgun (WGS) entry which is preliminary data.</text>
</comment>
<protein>
    <submittedName>
        <fullName evidence="1">Uncharacterized protein</fullName>
    </submittedName>
</protein>
<accession>A0ACB8SDD4</accession>
<evidence type="ECO:0000313" key="2">
    <source>
        <dbReference type="Proteomes" id="UP000814140"/>
    </source>
</evidence>
<feature type="non-terminal residue" evidence="1">
    <location>
        <position position="262"/>
    </location>
</feature>
<reference evidence="1" key="1">
    <citation type="submission" date="2021-03" db="EMBL/GenBank/DDBJ databases">
        <authorList>
            <consortium name="DOE Joint Genome Institute"/>
            <person name="Ahrendt S."/>
            <person name="Looney B.P."/>
            <person name="Miyauchi S."/>
            <person name="Morin E."/>
            <person name="Drula E."/>
            <person name="Courty P.E."/>
            <person name="Chicoki N."/>
            <person name="Fauchery L."/>
            <person name="Kohler A."/>
            <person name="Kuo A."/>
            <person name="Labutti K."/>
            <person name="Pangilinan J."/>
            <person name="Lipzen A."/>
            <person name="Riley R."/>
            <person name="Andreopoulos W."/>
            <person name="He G."/>
            <person name="Johnson J."/>
            <person name="Barry K.W."/>
            <person name="Grigoriev I.V."/>
            <person name="Nagy L."/>
            <person name="Hibbett D."/>
            <person name="Henrissat B."/>
            <person name="Matheny P.B."/>
            <person name="Labbe J."/>
            <person name="Martin F."/>
        </authorList>
    </citation>
    <scope>NUCLEOTIDE SEQUENCE</scope>
    <source>
        <strain evidence="1">HHB10654</strain>
    </source>
</reference>
<gene>
    <name evidence="1" type="ORF">BV25DRAFT_1843781</name>
</gene>
<keyword evidence="2" id="KW-1185">Reference proteome</keyword>
<dbReference type="EMBL" id="MU277555">
    <property type="protein sequence ID" value="KAI0054277.1"/>
    <property type="molecule type" value="Genomic_DNA"/>
</dbReference>
<organism evidence="1 2">
    <name type="scientific">Artomyces pyxidatus</name>
    <dbReference type="NCBI Taxonomy" id="48021"/>
    <lineage>
        <taxon>Eukaryota</taxon>
        <taxon>Fungi</taxon>
        <taxon>Dikarya</taxon>
        <taxon>Basidiomycota</taxon>
        <taxon>Agaricomycotina</taxon>
        <taxon>Agaricomycetes</taxon>
        <taxon>Russulales</taxon>
        <taxon>Auriscalpiaceae</taxon>
        <taxon>Artomyces</taxon>
    </lineage>
</organism>
<reference evidence="1" key="2">
    <citation type="journal article" date="2022" name="New Phytol.">
        <title>Evolutionary transition to the ectomycorrhizal habit in the genomes of a hyperdiverse lineage of mushroom-forming fungi.</title>
        <authorList>
            <person name="Looney B."/>
            <person name="Miyauchi S."/>
            <person name="Morin E."/>
            <person name="Drula E."/>
            <person name="Courty P.E."/>
            <person name="Kohler A."/>
            <person name="Kuo A."/>
            <person name="LaButti K."/>
            <person name="Pangilinan J."/>
            <person name="Lipzen A."/>
            <person name="Riley R."/>
            <person name="Andreopoulos W."/>
            <person name="He G."/>
            <person name="Johnson J."/>
            <person name="Nolan M."/>
            <person name="Tritt A."/>
            <person name="Barry K.W."/>
            <person name="Grigoriev I.V."/>
            <person name="Nagy L.G."/>
            <person name="Hibbett D."/>
            <person name="Henrissat B."/>
            <person name="Matheny P.B."/>
            <person name="Labbe J."/>
            <person name="Martin F.M."/>
        </authorList>
    </citation>
    <scope>NUCLEOTIDE SEQUENCE</scope>
    <source>
        <strain evidence="1">HHB10654</strain>
    </source>
</reference>